<comment type="caution">
    <text evidence="1">The sequence shown here is derived from an EMBL/GenBank/DDBJ whole genome shotgun (WGS) entry which is preliminary data.</text>
</comment>
<sequence>MFCDRFACSYDILASAPLEEFHPWQMAPKTTERLDEFGTLSSDYNTLDISHSINEVIPRVNVVPSVEGLGQFNFMLQYSNTSNMGMADKSR</sequence>
<gene>
    <name evidence="1" type="ORF">CDAR_440131</name>
</gene>
<dbReference type="EMBL" id="BPLQ01006375">
    <property type="protein sequence ID" value="GIY21990.1"/>
    <property type="molecule type" value="Genomic_DNA"/>
</dbReference>
<proteinExistence type="predicted"/>
<dbReference type="AlphaFoldDB" id="A0AAV4RJW2"/>
<dbReference type="Proteomes" id="UP001054837">
    <property type="component" value="Unassembled WGS sequence"/>
</dbReference>
<accession>A0AAV4RJW2</accession>
<keyword evidence="2" id="KW-1185">Reference proteome</keyword>
<reference evidence="1 2" key="1">
    <citation type="submission" date="2021-06" db="EMBL/GenBank/DDBJ databases">
        <title>Caerostris darwini draft genome.</title>
        <authorList>
            <person name="Kono N."/>
            <person name="Arakawa K."/>
        </authorList>
    </citation>
    <scope>NUCLEOTIDE SEQUENCE [LARGE SCALE GENOMIC DNA]</scope>
</reference>
<name>A0AAV4RJW2_9ARAC</name>
<evidence type="ECO:0000313" key="1">
    <source>
        <dbReference type="EMBL" id="GIY21990.1"/>
    </source>
</evidence>
<protein>
    <submittedName>
        <fullName evidence="1">Uncharacterized protein</fullName>
    </submittedName>
</protein>
<evidence type="ECO:0000313" key="2">
    <source>
        <dbReference type="Proteomes" id="UP001054837"/>
    </source>
</evidence>
<organism evidence="1 2">
    <name type="scientific">Caerostris darwini</name>
    <dbReference type="NCBI Taxonomy" id="1538125"/>
    <lineage>
        <taxon>Eukaryota</taxon>
        <taxon>Metazoa</taxon>
        <taxon>Ecdysozoa</taxon>
        <taxon>Arthropoda</taxon>
        <taxon>Chelicerata</taxon>
        <taxon>Arachnida</taxon>
        <taxon>Araneae</taxon>
        <taxon>Araneomorphae</taxon>
        <taxon>Entelegynae</taxon>
        <taxon>Araneoidea</taxon>
        <taxon>Araneidae</taxon>
        <taxon>Caerostris</taxon>
    </lineage>
</organism>